<protein>
    <submittedName>
        <fullName evidence="4">Amylo-alpha-1,6-glucosidase</fullName>
    </submittedName>
</protein>
<evidence type="ECO:0000259" key="2">
    <source>
        <dbReference type="Pfam" id="PF14742"/>
    </source>
</evidence>
<dbReference type="InterPro" id="IPR008928">
    <property type="entry name" value="6-hairpin_glycosidase_sf"/>
</dbReference>
<dbReference type="Gene3D" id="1.50.10.10">
    <property type="match status" value="1"/>
</dbReference>
<proteinExistence type="predicted"/>
<dbReference type="RefSeq" id="WP_169394456.1">
    <property type="nucleotide sequence ID" value="NZ_BAAAJH010000008.1"/>
</dbReference>
<gene>
    <name evidence="4" type="ORF">HF577_04525</name>
</gene>
<comment type="caution">
    <text evidence="4">The sequence shown here is derived from an EMBL/GenBank/DDBJ whole genome shotgun (WGS) entry which is preliminary data.</text>
</comment>
<dbReference type="EMBL" id="JAAXKY010000008">
    <property type="protein sequence ID" value="NMH76374.1"/>
    <property type="molecule type" value="Genomic_DNA"/>
</dbReference>
<dbReference type="InterPro" id="IPR032856">
    <property type="entry name" value="GDE_N_bis"/>
</dbReference>
<feature type="region of interest" description="Disordered" evidence="1">
    <location>
        <begin position="1"/>
        <end position="20"/>
    </location>
</feature>
<dbReference type="Pfam" id="PF22422">
    <property type="entry name" value="MGH1-like_GH"/>
    <property type="match status" value="1"/>
</dbReference>
<dbReference type="SUPFAM" id="SSF48208">
    <property type="entry name" value="Six-hairpin glycosidases"/>
    <property type="match status" value="1"/>
</dbReference>
<dbReference type="Pfam" id="PF14742">
    <property type="entry name" value="GDE_N_bis"/>
    <property type="match status" value="1"/>
</dbReference>
<organism evidence="4 5">
    <name type="scientific">Pseudonocardia xinjiangensis</name>
    <dbReference type="NCBI Taxonomy" id="75289"/>
    <lineage>
        <taxon>Bacteria</taxon>
        <taxon>Bacillati</taxon>
        <taxon>Actinomycetota</taxon>
        <taxon>Actinomycetes</taxon>
        <taxon>Pseudonocardiales</taxon>
        <taxon>Pseudonocardiaceae</taxon>
        <taxon>Pseudonocardia</taxon>
    </lineage>
</organism>
<evidence type="ECO:0000259" key="3">
    <source>
        <dbReference type="Pfam" id="PF22422"/>
    </source>
</evidence>
<keyword evidence="5" id="KW-1185">Reference proteome</keyword>
<feature type="compositionally biased region" description="Basic and acidic residues" evidence="1">
    <location>
        <begin position="1"/>
        <end position="12"/>
    </location>
</feature>
<dbReference type="InterPro" id="IPR054491">
    <property type="entry name" value="MGH1-like_GH"/>
</dbReference>
<evidence type="ECO:0000256" key="1">
    <source>
        <dbReference type="SAM" id="MobiDB-lite"/>
    </source>
</evidence>
<dbReference type="InterPro" id="IPR012341">
    <property type="entry name" value="6hp_glycosidase-like_sf"/>
</dbReference>
<name>A0ABX1R923_9PSEU</name>
<accession>A0ABX1R923</accession>
<reference evidence="4 5" key="1">
    <citation type="submission" date="2020-04" db="EMBL/GenBank/DDBJ databases">
        <authorList>
            <person name="Klaysubun C."/>
            <person name="Duangmal K."/>
            <person name="Lipun K."/>
        </authorList>
    </citation>
    <scope>NUCLEOTIDE SEQUENCE [LARGE SCALE GENOMIC DNA]</scope>
    <source>
        <strain evidence="4 5">JCM 11839</strain>
    </source>
</reference>
<feature type="domain" description="Putative glycogen debranching enzyme N-terminal" evidence="2">
    <location>
        <begin position="30"/>
        <end position="209"/>
    </location>
</feature>
<feature type="domain" description="Mannosylglycerate hydrolase MGH1-like glycoside hydrolase" evidence="3">
    <location>
        <begin position="360"/>
        <end position="599"/>
    </location>
</feature>
<dbReference type="Proteomes" id="UP001296706">
    <property type="component" value="Unassembled WGS sequence"/>
</dbReference>
<evidence type="ECO:0000313" key="4">
    <source>
        <dbReference type="EMBL" id="NMH76374.1"/>
    </source>
</evidence>
<evidence type="ECO:0000313" key="5">
    <source>
        <dbReference type="Proteomes" id="UP001296706"/>
    </source>
</evidence>
<sequence>MTAGIEAERDEGPTQGVLAGPGTITAIAGLTVVISDERGDIAPGPFGLITDDTRHLSRLQVAVDGEPLRHLGSGLISPDVARFRSYATLQDRLPDAPVECERLRHVTAGGMAETLTLRCWTPEPVRLRLSIRMDSDFADIFEVRRLGGDPGVPSPSVAVQQASGLLCFEAAGTPRTTTVHLDPAPDVLADGEAVWDTVLHRDRPWVLRIEVRALRGQGNEQRATLPQRVGAAAVPDPVVRSRPEHLARGCRRSLVDLDALSIPDDQDSSRRLLAAGIPWFVALFGRDVLISSYQARAFRPELMLDAVTALAARQGRVDDPGNEEQPGKILHEVRFGDRPWLGEGTVGGAKPYFGSVDSTPLFLIVLGQAMRWGAPREAIETLLPAARAALGWLRGPGDLDGDGLVEYSPTGSRSLANQGWKDSENGVQFADGRLVRPPVALVEVQGYAYRARRELAAVLAHLGDHAEAADLMAEADELRELIRRRYWRPGSGGAPGSFAFALDGDKRQVDAISSNMAHLLWCGVPSQDEAEQVAAHLVSPAMASGWGLRTLSGEMAGFNPISYHVGSVWPHDTVLACEGLRRYGLDEPAMQLAGDLLDALAVFDDRLPELFGGHRREPGDFPVPYPTACRPQAWAAGVPLAIVALCLGLDPDVPAGTLSLNPVLPRGVTRFEALGINLAGGELSVVHDGDGTTLISAPAGLRVGFG</sequence>